<name>A0A699YIS3_HAELA</name>
<accession>A0A699YIS3</accession>
<organism evidence="1 2">
    <name type="scientific">Haematococcus lacustris</name>
    <name type="common">Green alga</name>
    <name type="synonym">Haematococcus pluvialis</name>
    <dbReference type="NCBI Taxonomy" id="44745"/>
    <lineage>
        <taxon>Eukaryota</taxon>
        <taxon>Viridiplantae</taxon>
        <taxon>Chlorophyta</taxon>
        <taxon>core chlorophytes</taxon>
        <taxon>Chlorophyceae</taxon>
        <taxon>CS clade</taxon>
        <taxon>Chlamydomonadales</taxon>
        <taxon>Haematococcaceae</taxon>
        <taxon>Haematococcus</taxon>
    </lineage>
</organism>
<comment type="caution">
    <text evidence="1">The sequence shown here is derived from an EMBL/GenBank/DDBJ whole genome shotgun (WGS) entry which is preliminary data.</text>
</comment>
<feature type="non-terminal residue" evidence="1">
    <location>
        <position position="1"/>
    </location>
</feature>
<gene>
    <name evidence="1" type="ORF">HaLaN_05359</name>
</gene>
<protein>
    <submittedName>
        <fullName evidence="1">Uncharacterized protein</fullName>
    </submittedName>
</protein>
<dbReference type="Proteomes" id="UP000485058">
    <property type="component" value="Unassembled WGS sequence"/>
</dbReference>
<reference evidence="1 2" key="1">
    <citation type="submission" date="2020-02" db="EMBL/GenBank/DDBJ databases">
        <title>Draft genome sequence of Haematococcus lacustris strain NIES-144.</title>
        <authorList>
            <person name="Morimoto D."/>
            <person name="Nakagawa S."/>
            <person name="Yoshida T."/>
            <person name="Sawayama S."/>
        </authorList>
    </citation>
    <scope>NUCLEOTIDE SEQUENCE [LARGE SCALE GENOMIC DNA]</scope>
    <source>
        <strain evidence="1 2">NIES-144</strain>
    </source>
</reference>
<dbReference type="AlphaFoldDB" id="A0A699YIS3"/>
<evidence type="ECO:0000313" key="1">
    <source>
        <dbReference type="EMBL" id="GFH10107.1"/>
    </source>
</evidence>
<keyword evidence="2" id="KW-1185">Reference proteome</keyword>
<dbReference type="EMBL" id="BLLF01000287">
    <property type="protein sequence ID" value="GFH10107.1"/>
    <property type="molecule type" value="Genomic_DNA"/>
</dbReference>
<sequence>MAFTTPSWQLVEREVAKLSRER</sequence>
<proteinExistence type="predicted"/>
<evidence type="ECO:0000313" key="2">
    <source>
        <dbReference type="Proteomes" id="UP000485058"/>
    </source>
</evidence>